<keyword evidence="4" id="KW-1185">Reference proteome</keyword>
<dbReference type="eggNOG" id="COG0662">
    <property type="taxonomic scope" value="Bacteria"/>
</dbReference>
<dbReference type="STRING" id="211114.SAMN04489726_2526"/>
<name>A0A1G9UP98_ALLAB</name>
<reference evidence="3 4" key="1">
    <citation type="submission" date="2016-10" db="EMBL/GenBank/DDBJ databases">
        <authorList>
            <person name="de Groot N.N."/>
        </authorList>
    </citation>
    <scope>NUCLEOTIDE SEQUENCE [LARGE SCALE GENOMIC DNA]</scope>
    <source>
        <strain evidence="3 4">DSM 44149</strain>
    </source>
</reference>
<keyword evidence="1" id="KW-0479">Metal-binding</keyword>
<dbReference type="InterPro" id="IPR014710">
    <property type="entry name" value="RmlC-like_jellyroll"/>
</dbReference>
<proteinExistence type="predicted"/>
<dbReference type="RefSeq" id="WP_052407517.1">
    <property type="nucleotide sequence ID" value="NZ_JOEF01000014.1"/>
</dbReference>
<evidence type="ECO:0000313" key="4">
    <source>
        <dbReference type="Proteomes" id="UP000183376"/>
    </source>
</evidence>
<dbReference type="InterPro" id="IPR011051">
    <property type="entry name" value="RmlC_Cupin_sf"/>
</dbReference>
<dbReference type="PANTHER" id="PTHR35848">
    <property type="entry name" value="OXALATE-BINDING PROTEIN"/>
    <property type="match status" value="1"/>
</dbReference>
<evidence type="ECO:0000313" key="3">
    <source>
        <dbReference type="EMBL" id="SDM61657.1"/>
    </source>
</evidence>
<dbReference type="PANTHER" id="PTHR35848:SF6">
    <property type="entry name" value="CUPIN TYPE-2 DOMAIN-CONTAINING PROTEIN"/>
    <property type="match status" value="1"/>
</dbReference>
<dbReference type="EMBL" id="LT629701">
    <property type="protein sequence ID" value="SDM61657.1"/>
    <property type="molecule type" value="Genomic_DNA"/>
</dbReference>
<dbReference type="GO" id="GO:0046872">
    <property type="term" value="F:metal ion binding"/>
    <property type="evidence" value="ECO:0007669"/>
    <property type="project" value="UniProtKB-KW"/>
</dbReference>
<sequence length="105" mass="11655">MSPRLTFVNHETPQGLAWDEVSLPAAPFKTALLRVDPGHTTPVDSHAVHEIWLVVRGTGELVYDGSPMRLSEGDAVYLEPPKTHEVHNDGTEPLVVHSTWWEPTP</sequence>
<dbReference type="SUPFAM" id="SSF51182">
    <property type="entry name" value="RmlC-like cupins"/>
    <property type="match status" value="1"/>
</dbReference>
<dbReference type="InterPro" id="IPR051610">
    <property type="entry name" value="GPI/OXD"/>
</dbReference>
<dbReference type="AlphaFoldDB" id="A0A1G9UP98"/>
<evidence type="ECO:0000259" key="2">
    <source>
        <dbReference type="Pfam" id="PF07883"/>
    </source>
</evidence>
<protein>
    <submittedName>
        <fullName evidence="3">Cupin domain-containing protein</fullName>
    </submittedName>
</protein>
<dbReference type="Gene3D" id="2.60.120.10">
    <property type="entry name" value="Jelly Rolls"/>
    <property type="match status" value="1"/>
</dbReference>
<dbReference type="InterPro" id="IPR013096">
    <property type="entry name" value="Cupin_2"/>
</dbReference>
<feature type="domain" description="Cupin type-2" evidence="2">
    <location>
        <begin position="32"/>
        <end position="98"/>
    </location>
</feature>
<gene>
    <name evidence="3" type="ORF">SAMN04489726_2526</name>
</gene>
<accession>A0A1G9UP98</accession>
<organism evidence="3 4">
    <name type="scientific">Allokutzneria albata</name>
    <name type="common">Kibdelosporangium albatum</name>
    <dbReference type="NCBI Taxonomy" id="211114"/>
    <lineage>
        <taxon>Bacteria</taxon>
        <taxon>Bacillati</taxon>
        <taxon>Actinomycetota</taxon>
        <taxon>Actinomycetes</taxon>
        <taxon>Pseudonocardiales</taxon>
        <taxon>Pseudonocardiaceae</taxon>
        <taxon>Allokutzneria</taxon>
    </lineage>
</organism>
<evidence type="ECO:0000256" key="1">
    <source>
        <dbReference type="ARBA" id="ARBA00022723"/>
    </source>
</evidence>
<dbReference type="Proteomes" id="UP000183376">
    <property type="component" value="Chromosome I"/>
</dbReference>
<dbReference type="Pfam" id="PF07883">
    <property type="entry name" value="Cupin_2"/>
    <property type="match status" value="1"/>
</dbReference>